<dbReference type="AlphaFoldDB" id="A0AAE1XJX5"/>
<comment type="caution">
    <text evidence="2">The sequence shown here is derived from an EMBL/GenBank/DDBJ whole genome shotgun (WGS) entry which is preliminary data.</text>
</comment>
<name>A0AAE1XJX5_9LAMI</name>
<organism evidence="2 3">
    <name type="scientific">Sesamum alatum</name>
    <dbReference type="NCBI Taxonomy" id="300844"/>
    <lineage>
        <taxon>Eukaryota</taxon>
        <taxon>Viridiplantae</taxon>
        <taxon>Streptophyta</taxon>
        <taxon>Embryophyta</taxon>
        <taxon>Tracheophyta</taxon>
        <taxon>Spermatophyta</taxon>
        <taxon>Magnoliopsida</taxon>
        <taxon>eudicotyledons</taxon>
        <taxon>Gunneridae</taxon>
        <taxon>Pentapetalae</taxon>
        <taxon>asterids</taxon>
        <taxon>lamiids</taxon>
        <taxon>Lamiales</taxon>
        <taxon>Pedaliaceae</taxon>
        <taxon>Sesamum</taxon>
    </lineage>
</organism>
<evidence type="ECO:0000256" key="1">
    <source>
        <dbReference type="SAM" id="MobiDB-lite"/>
    </source>
</evidence>
<reference evidence="2" key="2">
    <citation type="journal article" date="2024" name="Plant">
        <title>Genomic evolution and insights into agronomic trait innovations of Sesamum species.</title>
        <authorList>
            <person name="Miao H."/>
            <person name="Wang L."/>
            <person name="Qu L."/>
            <person name="Liu H."/>
            <person name="Sun Y."/>
            <person name="Le M."/>
            <person name="Wang Q."/>
            <person name="Wei S."/>
            <person name="Zheng Y."/>
            <person name="Lin W."/>
            <person name="Duan Y."/>
            <person name="Cao H."/>
            <person name="Xiong S."/>
            <person name="Wang X."/>
            <person name="Wei L."/>
            <person name="Li C."/>
            <person name="Ma Q."/>
            <person name="Ju M."/>
            <person name="Zhao R."/>
            <person name="Li G."/>
            <person name="Mu C."/>
            <person name="Tian Q."/>
            <person name="Mei H."/>
            <person name="Zhang T."/>
            <person name="Gao T."/>
            <person name="Zhang H."/>
        </authorList>
    </citation>
    <scope>NUCLEOTIDE SEQUENCE</scope>
    <source>
        <strain evidence="2">3651</strain>
    </source>
</reference>
<gene>
    <name evidence="2" type="ORF">Salat_2927000</name>
</gene>
<proteinExistence type="predicted"/>
<evidence type="ECO:0000313" key="2">
    <source>
        <dbReference type="EMBL" id="KAK4412798.1"/>
    </source>
</evidence>
<feature type="compositionally biased region" description="Polar residues" evidence="1">
    <location>
        <begin position="13"/>
        <end position="28"/>
    </location>
</feature>
<protein>
    <submittedName>
        <fullName evidence="2">Uncharacterized protein</fullName>
    </submittedName>
</protein>
<reference evidence="2" key="1">
    <citation type="submission" date="2020-06" db="EMBL/GenBank/DDBJ databases">
        <authorList>
            <person name="Li T."/>
            <person name="Hu X."/>
            <person name="Zhang T."/>
            <person name="Song X."/>
            <person name="Zhang H."/>
            <person name="Dai N."/>
            <person name="Sheng W."/>
            <person name="Hou X."/>
            <person name="Wei L."/>
        </authorList>
    </citation>
    <scope>NUCLEOTIDE SEQUENCE</scope>
    <source>
        <strain evidence="2">3651</strain>
        <tissue evidence="2">Leaf</tissue>
    </source>
</reference>
<feature type="region of interest" description="Disordered" evidence="1">
    <location>
        <begin position="1"/>
        <end position="35"/>
    </location>
</feature>
<accession>A0AAE1XJX5</accession>
<dbReference type="Proteomes" id="UP001293254">
    <property type="component" value="Unassembled WGS sequence"/>
</dbReference>
<keyword evidence="3" id="KW-1185">Reference proteome</keyword>
<sequence>MSSQKRSRGEGFSSRSARSIPCSRSSRGPSIVPPSIESLGGNLTFQSRIAKDKFCLATQLQSTLNKNRTLILGSYITVLATNLGVLDPDNHNLRIACVSEPLDMACLIRWTVSFDAVSPLSLPLQVLRFHRMSSPLDA</sequence>
<evidence type="ECO:0000313" key="3">
    <source>
        <dbReference type="Proteomes" id="UP001293254"/>
    </source>
</evidence>
<dbReference type="EMBL" id="JACGWO010000013">
    <property type="protein sequence ID" value="KAK4412798.1"/>
    <property type="molecule type" value="Genomic_DNA"/>
</dbReference>